<evidence type="ECO:0000256" key="2">
    <source>
        <dbReference type="SAM" id="Phobius"/>
    </source>
</evidence>
<dbReference type="AlphaFoldDB" id="A0A9Q0M5K0"/>
<accession>A0A9Q0M5K0</accession>
<feature type="region of interest" description="Disordered" evidence="1">
    <location>
        <begin position="439"/>
        <end position="519"/>
    </location>
</feature>
<name>A0A9Q0M5K0_BLOTA</name>
<organism evidence="3 4">
    <name type="scientific">Blomia tropicalis</name>
    <name type="common">Mite</name>
    <dbReference type="NCBI Taxonomy" id="40697"/>
    <lineage>
        <taxon>Eukaryota</taxon>
        <taxon>Metazoa</taxon>
        <taxon>Ecdysozoa</taxon>
        <taxon>Arthropoda</taxon>
        <taxon>Chelicerata</taxon>
        <taxon>Arachnida</taxon>
        <taxon>Acari</taxon>
        <taxon>Acariformes</taxon>
        <taxon>Sarcoptiformes</taxon>
        <taxon>Astigmata</taxon>
        <taxon>Glycyphagoidea</taxon>
        <taxon>Echimyopodidae</taxon>
        <taxon>Blomia</taxon>
    </lineage>
</organism>
<evidence type="ECO:0000313" key="3">
    <source>
        <dbReference type="EMBL" id="KAJ6220368.1"/>
    </source>
</evidence>
<evidence type="ECO:0000313" key="4">
    <source>
        <dbReference type="Proteomes" id="UP001142055"/>
    </source>
</evidence>
<sequence>MGKLEKVKINSITFSDARTLMIQIDKIIHKLPKTLIVDNQINLTSKQVLTMSMADFLKDYPIKDIDPEYVDMFYYIVGKHSYKNILVVFYNIWEYMFDDRKKKLMHKYYRHTNAYSVIGNRFSRISKGYVISKGLMEYRFNYVLYDVTFHENLQTPKNVTGCYVYDFASTESELNDWQFYAIERATSSTEMLLRRRLENERNNRNNFFHSIPNGFIHEKKMYLFDSKLACVHIIEWVEMENLFKQYKTEQSKYIVKRTNVPYERFFQCSDVNLDQIKNKYTSNRCDKGFNRFMVNDDDQDDKVTTINPKITFYEALPWFLIGVIIILFICFLLFKKMILLTKIKQDVQNKASKTDQESKQHKARTKRNKHKQNGLSPNKVKSNKLSKIQDNATFPSEEQSSSSEEQQLDGNEQISKIRKIKVESKQAKRNVKVSLNDYNKSFSSNEKSSSSEEQQSEPIRSKSKIHRTKKDKEIIKNAKQNKKISNNRPITKPSEHKDPPLTTMSEMRSQSASEDNETE</sequence>
<feature type="compositionally biased region" description="Low complexity" evidence="1">
    <location>
        <begin position="396"/>
        <end position="405"/>
    </location>
</feature>
<evidence type="ECO:0000256" key="1">
    <source>
        <dbReference type="SAM" id="MobiDB-lite"/>
    </source>
</evidence>
<feature type="compositionally biased region" description="Low complexity" evidence="1">
    <location>
        <begin position="439"/>
        <end position="457"/>
    </location>
</feature>
<feature type="transmembrane region" description="Helical" evidence="2">
    <location>
        <begin position="315"/>
        <end position="334"/>
    </location>
</feature>
<dbReference type="Proteomes" id="UP001142055">
    <property type="component" value="Chromosome 2"/>
</dbReference>
<feature type="compositionally biased region" description="Polar residues" evidence="1">
    <location>
        <begin position="502"/>
        <end position="513"/>
    </location>
</feature>
<comment type="caution">
    <text evidence="3">The sequence shown here is derived from an EMBL/GenBank/DDBJ whole genome shotgun (WGS) entry which is preliminary data.</text>
</comment>
<feature type="compositionally biased region" description="Basic and acidic residues" evidence="1">
    <location>
        <begin position="349"/>
        <end position="360"/>
    </location>
</feature>
<dbReference type="EMBL" id="JAPWDV010000002">
    <property type="protein sequence ID" value="KAJ6220368.1"/>
    <property type="molecule type" value="Genomic_DNA"/>
</dbReference>
<reference evidence="3" key="1">
    <citation type="submission" date="2022-12" db="EMBL/GenBank/DDBJ databases">
        <title>Genome assemblies of Blomia tropicalis.</title>
        <authorList>
            <person name="Cui Y."/>
        </authorList>
    </citation>
    <scope>NUCLEOTIDE SEQUENCE</scope>
    <source>
        <tissue evidence="3">Adult mites</tissue>
    </source>
</reference>
<keyword evidence="2" id="KW-0812">Transmembrane</keyword>
<protein>
    <submittedName>
        <fullName evidence="3">Uncharacterized protein</fullName>
    </submittedName>
</protein>
<gene>
    <name evidence="3" type="ORF">RDWZM_006180</name>
</gene>
<proteinExistence type="predicted"/>
<feature type="region of interest" description="Disordered" evidence="1">
    <location>
        <begin position="349"/>
        <end position="413"/>
    </location>
</feature>
<feature type="compositionally biased region" description="Polar residues" evidence="1">
    <location>
        <begin position="373"/>
        <end position="394"/>
    </location>
</feature>
<keyword evidence="2" id="KW-1133">Transmembrane helix</keyword>
<keyword evidence="2" id="KW-0472">Membrane</keyword>
<keyword evidence="4" id="KW-1185">Reference proteome</keyword>
<feature type="compositionally biased region" description="Basic residues" evidence="1">
    <location>
        <begin position="361"/>
        <end position="372"/>
    </location>
</feature>